<gene>
    <name evidence="1" type="ORF">I7I52_11945</name>
</gene>
<evidence type="ECO:0000313" key="1">
    <source>
        <dbReference type="EMBL" id="KAG5288450.1"/>
    </source>
</evidence>
<dbReference type="VEuPathDB" id="FungiDB:I7I52_11945"/>
<proteinExistence type="predicted"/>
<dbReference type="AlphaFoldDB" id="A0A8H7YEP5"/>
<dbReference type="Proteomes" id="UP000670092">
    <property type="component" value="Unassembled WGS sequence"/>
</dbReference>
<sequence length="71" mass="7967">MSCFCRQDLFSWVPKQSRGLSISEEEGIALVCLSFAPMGSDGLLLCIHNLSCAGILILYPSLTERMHEYRE</sequence>
<dbReference type="EMBL" id="JAEVHI010000006">
    <property type="protein sequence ID" value="KAG5288450.1"/>
    <property type="molecule type" value="Genomic_DNA"/>
</dbReference>
<comment type="caution">
    <text evidence="1">The sequence shown here is derived from an EMBL/GenBank/DDBJ whole genome shotgun (WGS) entry which is preliminary data.</text>
</comment>
<protein>
    <submittedName>
        <fullName evidence="1">Uncharacterized protein</fullName>
    </submittedName>
</protein>
<accession>A0A8H7YEP5</accession>
<evidence type="ECO:0000313" key="2">
    <source>
        <dbReference type="Proteomes" id="UP000670092"/>
    </source>
</evidence>
<organism evidence="1 2">
    <name type="scientific">Ajellomyces capsulatus</name>
    <name type="common">Darling's disease fungus</name>
    <name type="synonym">Histoplasma capsulatum</name>
    <dbReference type="NCBI Taxonomy" id="5037"/>
    <lineage>
        <taxon>Eukaryota</taxon>
        <taxon>Fungi</taxon>
        <taxon>Dikarya</taxon>
        <taxon>Ascomycota</taxon>
        <taxon>Pezizomycotina</taxon>
        <taxon>Eurotiomycetes</taxon>
        <taxon>Eurotiomycetidae</taxon>
        <taxon>Onygenales</taxon>
        <taxon>Ajellomycetaceae</taxon>
        <taxon>Histoplasma</taxon>
    </lineage>
</organism>
<reference evidence="1 2" key="1">
    <citation type="submission" date="2021-01" db="EMBL/GenBank/DDBJ databases">
        <title>Chromosome-level genome assembly of a human fungal pathogen reveals clustering of transcriptionally co-regulated genes.</title>
        <authorList>
            <person name="Voorhies M."/>
            <person name="Cohen S."/>
            <person name="Shea T.P."/>
            <person name="Petrus S."/>
            <person name="Munoz J.F."/>
            <person name="Poplawski S."/>
            <person name="Goldman W.E."/>
            <person name="Michael T."/>
            <person name="Cuomo C.A."/>
            <person name="Sil A."/>
            <person name="Beyhan S."/>
        </authorList>
    </citation>
    <scope>NUCLEOTIDE SEQUENCE [LARGE SCALE GENOMIC DNA]</scope>
    <source>
        <strain evidence="1 2">G184AR</strain>
    </source>
</reference>
<name>A0A8H7YEP5_AJECA</name>